<gene>
    <name evidence="1" type="ORF">M3D15_07535</name>
</gene>
<dbReference type="RefSeq" id="WP_260104429.1">
    <property type="nucleotide sequence ID" value="NZ_JALXSQ010000029.1"/>
</dbReference>
<accession>A0ABT2HXY0</accession>
<name>A0ABT2HXY0_9MICO</name>
<reference evidence="1 2" key="1">
    <citation type="submission" date="2022-04" db="EMBL/GenBank/DDBJ databases">
        <title>Human microbiome associated bacterial genomes.</title>
        <authorList>
            <person name="Sandstrom S."/>
            <person name="Salamzade R."/>
            <person name="Kalan L.R."/>
        </authorList>
    </citation>
    <scope>NUCLEOTIDE SEQUENCE [LARGE SCALE GENOMIC DNA]</scope>
    <source>
        <strain evidence="2">p3-SID1799</strain>
    </source>
</reference>
<comment type="caution">
    <text evidence="1">The sequence shown here is derived from an EMBL/GenBank/DDBJ whole genome shotgun (WGS) entry which is preliminary data.</text>
</comment>
<evidence type="ECO:0000313" key="2">
    <source>
        <dbReference type="Proteomes" id="UP001525379"/>
    </source>
</evidence>
<organism evidence="1 2">
    <name type="scientific">Pseudoclavibacter albus</name>
    <dbReference type="NCBI Taxonomy" id="272241"/>
    <lineage>
        <taxon>Bacteria</taxon>
        <taxon>Bacillati</taxon>
        <taxon>Actinomycetota</taxon>
        <taxon>Actinomycetes</taxon>
        <taxon>Micrococcales</taxon>
        <taxon>Microbacteriaceae</taxon>
        <taxon>Pseudoclavibacter</taxon>
    </lineage>
</organism>
<keyword evidence="2" id="KW-1185">Reference proteome</keyword>
<dbReference type="EMBL" id="JALXSQ010000029">
    <property type="protein sequence ID" value="MCT2043181.1"/>
    <property type="molecule type" value="Genomic_DNA"/>
</dbReference>
<protein>
    <submittedName>
        <fullName evidence="1">Uncharacterized protein</fullName>
    </submittedName>
</protein>
<dbReference type="Proteomes" id="UP001525379">
    <property type="component" value="Unassembled WGS sequence"/>
</dbReference>
<proteinExistence type="predicted"/>
<evidence type="ECO:0000313" key="1">
    <source>
        <dbReference type="EMBL" id="MCT2043181.1"/>
    </source>
</evidence>
<sequence>MTLTTALAAGATADPMAAALAHAAKERKLEQLRVLATEIEACMVDLDGVHREFIDTTEPELASASSVTWEGLAAEAYRLQLGLATDAIAFTKTDVVQSYASLSAALDIVNAEIAELAQ</sequence>